<keyword evidence="13" id="KW-1185">Reference proteome</keyword>
<protein>
    <recommendedName>
        <fullName evidence="3">Dynein regulatory complex protein 9</fullName>
    </recommendedName>
    <alternativeName>
        <fullName evidence="9">IQ domain-containing protein G</fullName>
    </alternativeName>
</protein>
<feature type="region of interest" description="Disordered" evidence="11">
    <location>
        <begin position="372"/>
        <end position="397"/>
    </location>
</feature>
<evidence type="ECO:0000256" key="1">
    <source>
        <dbReference type="ARBA" id="ARBA00004611"/>
    </source>
</evidence>
<evidence type="ECO:0000256" key="8">
    <source>
        <dbReference type="ARBA" id="ARBA00023273"/>
    </source>
</evidence>
<proteinExistence type="inferred from homology"/>
<evidence type="ECO:0000256" key="2">
    <source>
        <dbReference type="ARBA" id="ARBA00008222"/>
    </source>
</evidence>
<keyword evidence="5" id="KW-0282">Flagellum</keyword>
<feature type="compositionally biased region" description="Basic residues" evidence="11">
    <location>
        <begin position="376"/>
        <end position="397"/>
    </location>
</feature>
<gene>
    <name evidence="12" type="primary">IQCG</name>
    <name evidence="12" type="ORF">BLAG_LOCUS7393</name>
</gene>
<dbReference type="GO" id="GO:0005737">
    <property type="term" value="C:cytoplasm"/>
    <property type="evidence" value="ECO:0007669"/>
    <property type="project" value="TreeGrafter"/>
</dbReference>
<dbReference type="PANTHER" id="PTHR14871:SF1">
    <property type="entry name" value="DYNEIN REGULATORY COMPLEX PROTEIN 9"/>
    <property type="match status" value="1"/>
</dbReference>
<keyword evidence="7" id="KW-0206">Cytoskeleton</keyword>
<comment type="similarity">
    <text evidence="2">Belongs to the DRC9 family.</text>
</comment>
<keyword evidence="4" id="KW-0963">Cytoplasm</keyword>
<dbReference type="OrthoDB" id="10254713at2759"/>
<name>A0A8J9Z068_BRALA</name>
<evidence type="ECO:0000256" key="6">
    <source>
        <dbReference type="ARBA" id="ARBA00023069"/>
    </source>
</evidence>
<comment type="subcellular location">
    <subcellularLocation>
        <location evidence="1">Cytoplasm</location>
        <location evidence="1">Cytoskeleton</location>
        <location evidence="1">Flagellum axoneme</location>
    </subcellularLocation>
</comment>
<dbReference type="InterPro" id="IPR000048">
    <property type="entry name" value="IQ_motif_EF-hand-BS"/>
</dbReference>
<dbReference type="Proteomes" id="UP000838412">
    <property type="component" value="Chromosome 14"/>
</dbReference>
<dbReference type="EMBL" id="OV696699">
    <property type="protein sequence ID" value="CAH1244853.1"/>
    <property type="molecule type" value="Genomic_DNA"/>
</dbReference>
<evidence type="ECO:0000256" key="5">
    <source>
        <dbReference type="ARBA" id="ARBA00022846"/>
    </source>
</evidence>
<organism evidence="12 13">
    <name type="scientific">Branchiostoma lanceolatum</name>
    <name type="common">Common lancelet</name>
    <name type="synonym">Amphioxus lanceolatum</name>
    <dbReference type="NCBI Taxonomy" id="7740"/>
    <lineage>
        <taxon>Eukaryota</taxon>
        <taxon>Metazoa</taxon>
        <taxon>Chordata</taxon>
        <taxon>Cephalochordata</taxon>
        <taxon>Leptocardii</taxon>
        <taxon>Amphioxiformes</taxon>
        <taxon>Branchiostomatidae</taxon>
        <taxon>Branchiostoma</taxon>
    </lineage>
</organism>
<evidence type="ECO:0000256" key="3">
    <source>
        <dbReference type="ARBA" id="ARBA00013738"/>
    </source>
</evidence>
<dbReference type="GO" id="GO:0007288">
    <property type="term" value="P:sperm axoneme assembly"/>
    <property type="evidence" value="ECO:0007669"/>
    <property type="project" value="TreeGrafter"/>
</dbReference>
<dbReference type="CDD" id="cd23766">
    <property type="entry name" value="IQCG"/>
    <property type="match status" value="1"/>
</dbReference>
<dbReference type="PROSITE" id="PS50096">
    <property type="entry name" value="IQ"/>
    <property type="match status" value="1"/>
</dbReference>
<evidence type="ECO:0000256" key="4">
    <source>
        <dbReference type="ARBA" id="ARBA00022490"/>
    </source>
</evidence>
<keyword evidence="10" id="KW-0175">Coiled coil</keyword>
<reference evidence="12" key="1">
    <citation type="submission" date="2022-01" db="EMBL/GenBank/DDBJ databases">
        <authorList>
            <person name="Braso-Vives M."/>
        </authorList>
    </citation>
    <scope>NUCLEOTIDE SEQUENCE</scope>
</reference>
<keyword evidence="8" id="KW-0966">Cell projection</keyword>
<evidence type="ECO:0000256" key="11">
    <source>
        <dbReference type="SAM" id="MobiDB-lite"/>
    </source>
</evidence>
<dbReference type="InterPro" id="IPR042618">
    <property type="entry name" value="IQCG"/>
</dbReference>
<feature type="coiled-coil region" evidence="10">
    <location>
        <begin position="247"/>
        <end position="310"/>
    </location>
</feature>
<dbReference type="AlphaFoldDB" id="A0A8J9Z068"/>
<sequence>MDPDSMGLSTPADVLQVATVLEDCVDQLVVLGKIMPVSYEGRPDADEIVGDEIGRIVDSQRQLEQQFSQLMTARQDTKFSGAIGKTNRLMQLDQDITAVSGGLKGSNQFFTRSLKQSPLTSDNLEKIQADRAFVESVMVEAQSELAVSGTFLSLLQSVLSEREKKANLQQTILREEEGRKRIKQLQRLKLEVRKEKEVEIQNRNEMIAHLKDQLQEMKAKTNMEGKYVKKNTEVQVFQTQKHCSMSEQALREELEALKVKIDEEVRVNGEIESFLKTHQRELEEKVEYWMEKYDKDVDAKQHELDVLKASKAQDLARLQELTKLYGEYEQVVVEDRIEKEKARRKAEQEAIELQCATKLQAWWRGVMVRKGLGPYKKGKKGKKGKKKSGKKGKKKKK</sequence>
<evidence type="ECO:0000256" key="9">
    <source>
        <dbReference type="ARBA" id="ARBA00032183"/>
    </source>
</evidence>
<evidence type="ECO:0000313" key="13">
    <source>
        <dbReference type="Proteomes" id="UP000838412"/>
    </source>
</evidence>
<dbReference type="PANTHER" id="PTHR14871">
    <property type="entry name" value="DYNEIN REGULATORY COMPLEX PROTEIN 9"/>
    <property type="match status" value="1"/>
</dbReference>
<accession>A0A8J9Z068</accession>
<evidence type="ECO:0000256" key="7">
    <source>
        <dbReference type="ARBA" id="ARBA00023212"/>
    </source>
</evidence>
<keyword evidence="6" id="KW-0969">Cilium</keyword>
<dbReference type="Pfam" id="PF00612">
    <property type="entry name" value="IQ"/>
    <property type="match status" value="1"/>
</dbReference>
<evidence type="ECO:0000313" key="12">
    <source>
        <dbReference type="EMBL" id="CAH1244853.1"/>
    </source>
</evidence>
<feature type="coiled-coil region" evidence="10">
    <location>
        <begin position="193"/>
        <end position="220"/>
    </location>
</feature>
<evidence type="ECO:0000256" key="10">
    <source>
        <dbReference type="SAM" id="Coils"/>
    </source>
</evidence>
<dbReference type="GO" id="GO:0036126">
    <property type="term" value="C:sperm flagellum"/>
    <property type="evidence" value="ECO:0007669"/>
    <property type="project" value="TreeGrafter"/>
</dbReference>